<protein>
    <submittedName>
        <fullName evidence="9">NitT/TauT family transport system permease protein</fullName>
    </submittedName>
</protein>
<feature type="transmembrane region" description="Helical" evidence="7">
    <location>
        <begin position="101"/>
        <end position="119"/>
    </location>
</feature>
<dbReference type="InterPro" id="IPR035906">
    <property type="entry name" value="MetI-like_sf"/>
</dbReference>
<dbReference type="EMBL" id="RCDA01000001">
    <property type="protein sequence ID" value="RLK50959.1"/>
    <property type="molecule type" value="Genomic_DNA"/>
</dbReference>
<evidence type="ECO:0000256" key="6">
    <source>
        <dbReference type="ARBA" id="ARBA00023136"/>
    </source>
</evidence>
<dbReference type="PANTHER" id="PTHR30151">
    <property type="entry name" value="ALKANE SULFONATE ABC TRANSPORTER-RELATED, MEMBRANE SUBUNIT"/>
    <property type="match status" value="1"/>
</dbReference>
<dbReference type="SUPFAM" id="SSF161098">
    <property type="entry name" value="MetI-like"/>
    <property type="match status" value="1"/>
</dbReference>
<keyword evidence="3" id="KW-1003">Cell membrane</keyword>
<evidence type="ECO:0000256" key="1">
    <source>
        <dbReference type="ARBA" id="ARBA00004651"/>
    </source>
</evidence>
<keyword evidence="2 7" id="KW-0813">Transport</keyword>
<evidence type="ECO:0000256" key="7">
    <source>
        <dbReference type="RuleBase" id="RU363032"/>
    </source>
</evidence>
<evidence type="ECO:0000256" key="2">
    <source>
        <dbReference type="ARBA" id="ARBA00022448"/>
    </source>
</evidence>
<dbReference type="Pfam" id="PF00528">
    <property type="entry name" value="BPD_transp_1"/>
    <property type="match status" value="1"/>
</dbReference>
<dbReference type="OrthoDB" id="8138334at2"/>
<accession>A0A498C7A7</accession>
<feature type="transmembrane region" description="Helical" evidence="7">
    <location>
        <begin position="252"/>
        <end position="277"/>
    </location>
</feature>
<evidence type="ECO:0000256" key="3">
    <source>
        <dbReference type="ARBA" id="ARBA00022475"/>
    </source>
</evidence>
<organism evidence="9 10">
    <name type="scientific">Alkalispirillum mobile</name>
    <dbReference type="NCBI Taxonomy" id="85925"/>
    <lineage>
        <taxon>Bacteria</taxon>
        <taxon>Pseudomonadati</taxon>
        <taxon>Pseudomonadota</taxon>
        <taxon>Gammaproteobacteria</taxon>
        <taxon>Chromatiales</taxon>
        <taxon>Ectothiorhodospiraceae</taxon>
        <taxon>Alkalispirillum</taxon>
    </lineage>
</organism>
<gene>
    <name evidence="9" type="ORF">DFR31_0871</name>
</gene>
<dbReference type="RefSeq" id="WP_121441405.1">
    <property type="nucleotide sequence ID" value="NZ_RCDA01000001.1"/>
</dbReference>
<dbReference type="PROSITE" id="PS50928">
    <property type="entry name" value="ABC_TM1"/>
    <property type="match status" value="1"/>
</dbReference>
<feature type="transmembrane region" description="Helical" evidence="7">
    <location>
        <begin position="219"/>
        <end position="240"/>
    </location>
</feature>
<comment type="subcellular location">
    <subcellularLocation>
        <location evidence="1 7">Cell membrane</location>
        <topology evidence="1 7">Multi-pass membrane protein</topology>
    </subcellularLocation>
</comment>
<proteinExistence type="inferred from homology"/>
<dbReference type="CDD" id="cd06261">
    <property type="entry name" value="TM_PBP2"/>
    <property type="match status" value="1"/>
</dbReference>
<keyword evidence="4 7" id="KW-0812">Transmembrane</keyword>
<evidence type="ECO:0000313" key="10">
    <source>
        <dbReference type="Proteomes" id="UP000275461"/>
    </source>
</evidence>
<dbReference type="InterPro" id="IPR000515">
    <property type="entry name" value="MetI-like"/>
</dbReference>
<feature type="domain" description="ABC transmembrane type-1" evidence="8">
    <location>
        <begin position="94"/>
        <end position="270"/>
    </location>
</feature>
<feature type="transmembrane region" description="Helical" evidence="7">
    <location>
        <begin position="35"/>
        <end position="57"/>
    </location>
</feature>
<dbReference type="GO" id="GO:0010438">
    <property type="term" value="P:cellular response to sulfur starvation"/>
    <property type="evidence" value="ECO:0007669"/>
    <property type="project" value="TreeGrafter"/>
</dbReference>
<comment type="similarity">
    <text evidence="7">Belongs to the binding-protein-dependent transport system permease family.</text>
</comment>
<reference evidence="9 10" key="1">
    <citation type="submission" date="2018-10" db="EMBL/GenBank/DDBJ databases">
        <title>Genomic Encyclopedia of Type Strains, Phase IV (KMG-IV): sequencing the most valuable type-strain genomes for metagenomic binning, comparative biology and taxonomic classification.</title>
        <authorList>
            <person name="Goeker M."/>
        </authorList>
    </citation>
    <scope>NUCLEOTIDE SEQUENCE [LARGE SCALE GENOMIC DNA]</scope>
    <source>
        <strain evidence="9 10">DSM 12769</strain>
    </source>
</reference>
<name>A0A498C7A7_9GAMM</name>
<keyword evidence="5 7" id="KW-1133">Transmembrane helix</keyword>
<keyword evidence="6 7" id="KW-0472">Membrane</keyword>
<evidence type="ECO:0000256" key="5">
    <source>
        <dbReference type="ARBA" id="ARBA00022989"/>
    </source>
</evidence>
<dbReference type="AlphaFoldDB" id="A0A498C7A7"/>
<dbReference type="GO" id="GO:0055085">
    <property type="term" value="P:transmembrane transport"/>
    <property type="evidence" value="ECO:0007669"/>
    <property type="project" value="InterPro"/>
</dbReference>
<comment type="caution">
    <text evidence="9">The sequence shown here is derived from an EMBL/GenBank/DDBJ whole genome shotgun (WGS) entry which is preliminary data.</text>
</comment>
<dbReference type="Proteomes" id="UP000275461">
    <property type="component" value="Unassembled WGS sequence"/>
</dbReference>
<evidence type="ECO:0000313" key="9">
    <source>
        <dbReference type="EMBL" id="RLK50959.1"/>
    </source>
</evidence>
<dbReference type="Gene3D" id="1.10.3720.10">
    <property type="entry name" value="MetI-like"/>
    <property type="match status" value="1"/>
</dbReference>
<evidence type="ECO:0000259" key="8">
    <source>
        <dbReference type="PROSITE" id="PS50928"/>
    </source>
</evidence>
<sequence>MSTQGPAPLAGAPSAVNAARTPSAAAVIWQRTAPLAYPLAGLALLLGFWWLGGYAIANNPDTMAFSGFAPGHALPAAWQLVTSGDAWHHAAPSLNRIAQGLMWATVVAIPLGILVGALPVVRRVTSFPFQLLRMVSPLAWMPIAVLAFATWDGAIIFLIFMASLWPILFSTAFAVQRIDPMYFKVARNFGASPAASLRRLVLPAVAPDILAGFRLALGIAWVVLVPAEYLGVTSGLGYAINDARDILAYDQLAALVLIIGVIGYLLDSAVVALIRYLGWQNG</sequence>
<keyword evidence="10" id="KW-1185">Reference proteome</keyword>
<dbReference type="GO" id="GO:0005886">
    <property type="term" value="C:plasma membrane"/>
    <property type="evidence" value="ECO:0007669"/>
    <property type="project" value="UniProtKB-SubCell"/>
</dbReference>
<evidence type="ECO:0000256" key="4">
    <source>
        <dbReference type="ARBA" id="ARBA00022692"/>
    </source>
</evidence>
<dbReference type="PANTHER" id="PTHR30151:SF25">
    <property type="entry name" value="TAURINE TRANSPORT SYSTEM PERMEASE PROTEIN TAUC"/>
    <property type="match status" value="1"/>
</dbReference>